<dbReference type="Gene3D" id="1.10.10.10">
    <property type="entry name" value="Winged helix-like DNA-binding domain superfamily/Winged helix DNA-binding domain"/>
    <property type="match status" value="1"/>
</dbReference>
<dbReference type="InterPro" id="IPR039425">
    <property type="entry name" value="RNA_pol_sigma-70-like"/>
</dbReference>
<evidence type="ECO:0000259" key="7">
    <source>
        <dbReference type="Pfam" id="PF08281"/>
    </source>
</evidence>
<dbReference type="GO" id="GO:0006352">
    <property type="term" value="P:DNA-templated transcription initiation"/>
    <property type="evidence" value="ECO:0007669"/>
    <property type="project" value="InterPro"/>
</dbReference>
<dbReference type="NCBIfam" id="TIGR02937">
    <property type="entry name" value="sigma70-ECF"/>
    <property type="match status" value="1"/>
</dbReference>
<dbReference type="GO" id="GO:0016987">
    <property type="term" value="F:sigma factor activity"/>
    <property type="evidence" value="ECO:0007669"/>
    <property type="project" value="UniProtKB-KW"/>
</dbReference>
<dbReference type="PANTHER" id="PTHR43133">
    <property type="entry name" value="RNA POLYMERASE ECF-TYPE SIGMA FACTO"/>
    <property type="match status" value="1"/>
</dbReference>
<dbReference type="Pfam" id="PF08281">
    <property type="entry name" value="Sigma70_r4_2"/>
    <property type="match status" value="1"/>
</dbReference>
<proteinExistence type="inferred from homology"/>
<dbReference type="AlphaFoldDB" id="A0A098B7Y4"/>
<dbReference type="InterPro" id="IPR013249">
    <property type="entry name" value="RNA_pol_sigma70_r4_t2"/>
</dbReference>
<evidence type="ECO:0000256" key="5">
    <source>
        <dbReference type="ARBA" id="ARBA00023163"/>
    </source>
</evidence>
<dbReference type="InterPro" id="IPR007627">
    <property type="entry name" value="RNA_pol_sigma70_r2"/>
</dbReference>
<keyword evidence="4" id="KW-0238">DNA-binding</keyword>
<dbReference type="EMBL" id="LK996017">
    <property type="protein sequence ID" value="CDX04480.1"/>
    <property type="molecule type" value="Genomic_DNA"/>
</dbReference>
<accession>A0A098B7Y4</accession>
<evidence type="ECO:0000259" key="6">
    <source>
        <dbReference type="Pfam" id="PF04542"/>
    </source>
</evidence>
<name>A0A098B7Y4_DESHA</name>
<dbReference type="PANTHER" id="PTHR43133:SF52">
    <property type="entry name" value="ECF RNA POLYMERASE SIGMA FACTOR SIGL"/>
    <property type="match status" value="1"/>
</dbReference>
<dbReference type="CDD" id="cd06171">
    <property type="entry name" value="Sigma70_r4"/>
    <property type="match status" value="1"/>
</dbReference>
<dbReference type="GO" id="GO:0003677">
    <property type="term" value="F:DNA binding"/>
    <property type="evidence" value="ECO:0007669"/>
    <property type="project" value="UniProtKB-KW"/>
</dbReference>
<evidence type="ECO:0000313" key="8">
    <source>
        <dbReference type="EMBL" id="CDX04480.1"/>
    </source>
</evidence>
<feature type="domain" description="RNA polymerase sigma-70 region 2" evidence="6">
    <location>
        <begin position="16"/>
        <end position="76"/>
    </location>
</feature>
<keyword evidence="2" id="KW-0805">Transcription regulation</keyword>
<dbReference type="InterPro" id="IPR036388">
    <property type="entry name" value="WH-like_DNA-bd_sf"/>
</dbReference>
<reference evidence="8" key="1">
    <citation type="submission" date="2014-07" db="EMBL/GenBank/DDBJ databases">
        <authorList>
            <person name="Hornung V.Bastian."/>
        </authorList>
    </citation>
    <scope>NUCLEOTIDE SEQUENCE</scope>
    <source>
        <strain evidence="8">PCE-S</strain>
    </source>
</reference>
<comment type="similarity">
    <text evidence="1">Belongs to the sigma-70 factor family. ECF subfamily.</text>
</comment>
<dbReference type="SUPFAM" id="SSF88659">
    <property type="entry name" value="Sigma3 and sigma4 domains of RNA polymerase sigma factors"/>
    <property type="match status" value="1"/>
</dbReference>
<evidence type="ECO:0000256" key="1">
    <source>
        <dbReference type="ARBA" id="ARBA00010641"/>
    </source>
</evidence>
<evidence type="ECO:0000256" key="4">
    <source>
        <dbReference type="ARBA" id="ARBA00023125"/>
    </source>
</evidence>
<organism evidence="8">
    <name type="scientific">Desulfitobacterium hafniense</name>
    <name type="common">Desulfitobacterium frappieri</name>
    <dbReference type="NCBI Taxonomy" id="49338"/>
    <lineage>
        <taxon>Bacteria</taxon>
        <taxon>Bacillati</taxon>
        <taxon>Bacillota</taxon>
        <taxon>Clostridia</taxon>
        <taxon>Eubacteriales</taxon>
        <taxon>Desulfitobacteriaceae</taxon>
        <taxon>Desulfitobacterium</taxon>
    </lineage>
</organism>
<feature type="domain" description="RNA polymerase sigma factor 70 region 4 type 2" evidence="7">
    <location>
        <begin position="104"/>
        <end position="155"/>
    </location>
</feature>
<dbReference type="Gene3D" id="1.10.1740.10">
    <property type="match status" value="1"/>
</dbReference>
<protein>
    <submittedName>
        <fullName evidence="8">RNA polymerase sigma factor, sigma-70 protein</fullName>
    </submittedName>
</protein>
<dbReference type="InterPro" id="IPR014284">
    <property type="entry name" value="RNA_pol_sigma-70_dom"/>
</dbReference>
<keyword evidence="3" id="KW-0731">Sigma factor</keyword>
<sequence>MESKIGPPASSMETWYQETVTKLYRFIYSQLQNKEETEDITQETYLRCLKQAPDALPPYPYLKQIARNLMTDRYRHKLVAQSHLEHLPEPEHPSLEEEWLTRATLQELMNQLPSDYRQILEYRIIQGYSRKETATLMGRSESSIRGLQYRALQTLRSYIHLYQQKGGDL</sequence>
<evidence type="ECO:0000256" key="3">
    <source>
        <dbReference type="ARBA" id="ARBA00023082"/>
    </source>
</evidence>
<dbReference type="InterPro" id="IPR013325">
    <property type="entry name" value="RNA_pol_sigma_r2"/>
</dbReference>
<keyword evidence="5" id="KW-0804">Transcription</keyword>
<gene>
    <name evidence="8" type="ORF">DPCES_4594</name>
</gene>
<evidence type="ECO:0000256" key="2">
    <source>
        <dbReference type="ARBA" id="ARBA00023015"/>
    </source>
</evidence>
<dbReference type="SUPFAM" id="SSF88946">
    <property type="entry name" value="Sigma2 domain of RNA polymerase sigma factors"/>
    <property type="match status" value="1"/>
</dbReference>
<dbReference type="RefSeq" id="WP_144676839.1">
    <property type="nucleotide sequence ID" value="NZ_LK996017.1"/>
</dbReference>
<dbReference type="PATRIC" id="fig|49338.4.peg.4942"/>
<dbReference type="Pfam" id="PF04542">
    <property type="entry name" value="Sigma70_r2"/>
    <property type="match status" value="1"/>
</dbReference>
<dbReference type="InterPro" id="IPR013324">
    <property type="entry name" value="RNA_pol_sigma_r3/r4-like"/>
</dbReference>